<evidence type="ECO:0000313" key="2">
    <source>
        <dbReference type="Proteomes" id="UP001178277"/>
    </source>
</evidence>
<dbReference type="InterPro" id="IPR059077">
    <property type="entry name" value="YopJ"/>
</dbReference>
<dbReference type="Proteomes" id="UP001178277">
    <property type="component" value="Unassembled WGS sequence"/>
</dbReference>
<gene>
    <name evidence="1" type="ORF">Q8G35_12430</name>
</gene>
<comment type="caution">
    <text evidence="1">The sequence shown here is derived from an EMBL/GenBank/DDBJ whole genome shotgun (WGS) entry which is preliminary data.</text>
</comment>
<dbReference type="EMBL" id="JAUUTP010000011">
    <property type="protein sequence ID" value="MDP1419218.1"/>
    <property type="molecule type" value="Genomic_DNA"/>
</dbReference>
<dbReference type="AlphaFoldDB" id="A0AA90SGI5"/>
<dbReference type="RefSeq" id="WP_305160501.1">
    <property type="nucleotide sequence ID" value="NZ_JAUUTP010000011.1"/>
</dbReference>
<organism evidence="1 2">
    <name type="scientific">Peribacillus simplex</name>
    <dbReference type="NCBI Taxonomy" id="1478"/>
    <lineage>
        <taxon>Bacteria</taxon>
        <taxon>Bacillati</taxon>
        <taxon>Bacillota</taxon>
        <taxon>Bacilli</taxon>
        <taxon>Bacillales</taxon>
        <taxon>Bacillaceae</taxon>
        <taxon>Peribacillus</taxon>
    </lineage>
</organism>
<name>A0AA90SGI5_9BACI</name>
<reference evidence="1" key="1">
    <citation type="submission" date="2023-07" db="EMBL/GenBank/DDBJ databases">
        <title>Murine gut Bacillus species.</title>
        <authorList>
            <person name="Gutman E."/>
            <person name="Hashuel R."/>
            <person name="Litvak Y."/>
        </authorList>
    </citation>
    <scope>NUCLEOTIDE SEQUENCE</scope>
    <source>
        <strain evidence="1">RU283</strain>
    </source>
</reference>
<proteinExistence type="predicted"/>
<accession>A0AA90SGI5</accession>
<protein>
    <submittedName>
        <fullName evidence="1">Uncharacterized protein</fullName>
    </submittedName>
</protein>
<dbReference type="Pfam" id="PF26333">
    <property type="entry name" value="YopJ_bacilli"/>
    <property type="match status" value="1"/>
</dbReference>
<evidence type="ECO:0000313" key="1">
    <source>
        <dbReference type="EMBL" id="MDP1419218.1"/>
    </source>
</evidence>
<sequence>MDDKRLLLIWTDILNEHGGKETVDSLKDEYSKLNISQLIEFLNSLLITEFENKPFRSRAEIQTSPFLNKENETIVYDESNIIYKDLLVSLVSLMFLTNVEDSPTLIIDVAFCLKEIDDVVSEQFRKDIAEKVYRTYR</sequence>